<proteinExistence type="predicted"/>
<feature type="compositionally biased region" description="Pro residues" evidence="1">
    <location>
        <begin position="118"/>
        <end position="127"/>
    </location>
</feature>
<evidence type="ECO:0000256" key="1">
    <source>
        <dbReference type="SAM" id="MobiDB-lite"/>
    </source>
</evidence>
<dbReference type="Proteomes" id="UP001341840">
    <property type="component" value="Unassembled WGS sequence"/>
</dbReference>
<sequence length="127" mass="14054">MTIFVHQICKEGKPLSDFTDDELKHLLTYVDDKLKDVRNSKMSSSSVSAGVSVPQLIISSEDNTMTQDELLSIAELQPNNFEGVVPKCDEERDDDFFGGLFDESGSLLFPQNENESVVPPPEDGNLS</sequence>
<feature type="region of interest" description="Disordered" evidence="1">
    <location>
        <begin position="106"/>
        <end position="127"/>
    </location>
</feature>
<name>A0ABU6XCP2_9FABA</name>
<organism evidence="2 3">
    <name type="scientific">Stylosanthes scabra</name>
    <dbReference type="NCBI Taxonomy" id="79078"/>
    <lineage>
        <taxon>Eukaryota</taxon>
        <taxon>Viridiplantae</taxon>
        <taxon>Streptophyta</taxon>
        <taxon>Embryophyta</taxon>
        <taxon>Tracheophyta</taxon>
        <taxon>Spermatophyta</taxon>
        <taxon>Magnoliopsida</taxon>
        <taxon>eudicotyledons</taxon>
        <taxon>Gunneridae</taxon>
        <taxon>Pentapetalae</taxon>
        <taxon>rosids</taxon>
        <taxon>fabids</taxon>
        <taxon>Fabales</taxon>
        <taxon>Fabaceae</taxon>
        <taxon>Papilionoideae</taxon>
        <taxon>50 kb inversion clade</taxon>
        <taxon>dalbergioids sensu lato</taxon>
        <taxon>Dalbergieae</taxon>
        <taxon>Pterocarpus clade</taxon>
        <taxon>Stylosanthes</taxon>
    </lineage>
</organism>
<evidence type="ECO:0000313" key="3">
    <source>
        <dbReference type="Proteomes" id="UP001341840"/>
    </source>
</evidence>
<keyword evidence="3" id="KW-1185">Reference proteome</keyword>
<dbReference type="EMBL" id="JASCZI010211567">
    <property type="protein sequence ID" value="MED6194510.1"/>
    <property type="molecule type" value="Genomic_DNA"/>
</dbReference>
<protein>
    <submittedName>
        <fullName evidence="2">Uncharacterized protein</fullName>
    </submittedName>
</protein>
<accession>A0ABU6XCP2</accession>
<comment type="caution">
    <text evidence="2">The sequence shown here is derived from an EMBL/GenBank/DDBJ whole genome shotgun (WGS) entry which is preliminary data.</text>
</comment>
<evidence type="ECO:0000313" key="2">
    <source>
        <dbReference type="EMBL" id="MED6194510.1"/>
    </source>
</evidence>
<gene>
    <name evidence="2" type="ORF">PIB30_029300</name>
</gene>
<reference evidence="2 3" key="1">
    <citation type="journal article" date="2023" name="Plants (Basel)">
        <title>Bridging the Gap: Combining Genomics and Transcriptomics Approaches to Understand Stylosanthes scabra, an Orphan Legume from the Brazilian Caatinga.</title>
        <authorList>
            <person name="Ferreira-Neto J.R.C."/>
            <person name="da Silva M.D."/>
            <person name="Binneck E."/>
            <person name="de Melo N.F."/>
            <person name="da Silva R.H."/>
            <person name="de Melo A.L.T.M."/>
            <person name="Pandolfi V."/>
            <person name="Bustamante F.O."/>
            <person name="Brasileiro-Vidal A.C."/>
            <person name="Benko-Iseppon A.M."/>
        </authorList>
    </citation>
    <scope>NUCLEOTIDE SEQUENCE [LARGE SCALE GENOMIC DNA]</scope>
    <source>
        <tissue evidence="2">Leaves</tissue>
    </source>
</reference>